<evidence type="ECO:0000313" key="1">
    <source>
        <dbReference type="EMBL" id="CAG8501278.1"/>
    </source>
</evidence>
<dbReference type="Proteomes" id="UP000789706">
    <property type="component" value="Unassembled WGS sequence"/>
</dbReference>
<reference evidence="1" key="1">
    <citation type="submission" date="2021-06" db="EMBL/GenBank/DDBJ databases">
        <authorList>
            <person name="Kallberg Y."/>
            <person name="Tangrot J."/>
            <person name="Rosling A."/>
        </authorList>
    </citation>
    <scope>NUCLEOTIDE SEQUENCE</scope>
    <source>
        <strain evidence="1">AZ414A</strain>
    </source>
</reference>
<keyword evidence="2" id="KW-1185">Reference proteome</keyword>
<dbReference type="OrthoDB" id="2631350at2759"/>
<dbReference type="AlphaFoldDB" id="A0A9N8ZMX5"/>
<dbReference type="EMBL" id="CAJVPK010000373">
    <property type="protein sequence ID" value="CAG8501278.1"/>
    <property type="molecule type" value="Genomic_DNA"/>
</dbReference>
<organism evidence="1 2">
    <name type="scientific">Diversispora eburnea</name>
    <dbReference type="NCBI Taxonomy" id="1213867"/>
    <lineage>
        <taxon>Eukaryota</taxon>
        <taxon>Fungi</taxon>
        <taxon>Fungi incertae sedis</taxon>
        <taxon>Mucoromycota</taxon>
        <taxon>Glomeromycotina</taxon>
        <taxon>Glomeromycetes</taxon>
        <taxon>Diversisporales</taxon>
        <taxon>Diversisporaceae</taxon>
        <taxon>Diversispora</taxon>
    </lineage>
</organism>
<evidence type="ECO:0000313" key="2">
    <source>
        <dbReference type="Proteomes" id="UP000789706"/>
    </source>
</evidence>
<gene>
    <name evidence="1" type="ORF">DEBURN_LOCUS4689</name>
</gene>
<name>A0A9N8ZMX5_9GLOM</name>
<protein>
    <submittedName>
        <fullName evidence="1">3239_t:CDS:1</fullName>
    </submittedName>
</protein>
<proteinExistence type="predicted"/>
<accession>A0A9N8ZMX5</accession>
<sequence length="322" mass="37227">METKISKETLIIILNNLKPFRSTQDLYSSSLVNRNWCKVAIPILWESTLSQECYARTLLTQNRFDLSSSPPQATFDYPSFARKLRIDNLLPGIPEVFKKLESFITEDYYDGLICQLCEPLKLICDNILNMSWKLNSNYQVKLLANLISVQKRLENVSIVNSGYFGHDLLFLAIVSQKETLKSLCLKNLCYNRFAENLPPIGKFTSLRELYMKNCFELCNSNGLSLALSFTQLNLCPFSAILNYCKKITDLTLINLSPEQVIAIFNNNFNELRRLSFCCRKRFDANKLLCQMAKNIPESLETIEIRMGIFSVSSLRKFFERWC</sequence>
<comment type="caution">
    <text evidence="1">The sequence shown here is derived from an EMBL/GenBank/DDBJ whole genome shotgun (WGS) entry which is preliminary data.</text>
</comment>